<dbReference type="EMBL" id="CM011697">
    <property type="protein sequence ID" value="TMS02066.1"/>
    <property type="molecule type" value="Genomic_DNA"/>
</dbReference>
<accession>A0ACD3Q4I6</accession>
<reference evidence="1" key="1">
    <citation type="submission" date="2018-11" db="EMBL/GenBank/DDBJ databases">
        <title>The sequence and de novo assembly of Larimichthys crocea genome using PacBio and Hi-C technologies.</title>
        <authorList>
            <person name="Xu P."/>
            <person name="Chen B."/>
            <person name="Zhou Z."/>
            <person name="Ke Q."/>
            <person name="Wu Y."/>
            <person name="Bai H."/>
            <person name="Pu F."/>
        </authorList>
    </citation>
    <scope>NUCLEOTIDE SEQUENCE</scope>
    <source>
        <tissue evidence="1">Muscle</tissue>
    </source>
</reference>
<dbReference type="Proteomes" id="UP000793456">
    <property type="component" value="Chromosome XXIV"/>
</dbReference>
<organism evidence="1 2">
    <name type="scientific">Larimichthys crocea</name>
    <name type="common">Large yellow croaker</name>
    <name type="synonym">Pseudosciaena crocea</name>
    <dbReference type="NCBI Taxonomy" id="215358"/>
    <lineage>
        <taxon>Eukaryota</taxon>
        <taxon>Metazoa</taxon>
        <taxon>Chordata</taxon>
        <taxon>Craniata</taxon>
        <taxon>Vertebrata</taxon>
        <taxon>Euteleostomi</taxon>
        <taxon>Actinopterygii</taxon>
        <taxon>Neopterygii</taxon>
        <taxon>Teleostei</taxon>
        <taxon>Neoteleostei</taxon>
        <taxon>Acanthomorphata</taxon>
        <taxon>Eupercaria</taxon>
        <taxon>Sciaenidae</taxon>
        <taxon>Larimichthys</taxon>
    </lineage>
</organism>
<protein>
    <submittedName>
        <fullName evidence="1">Uncharacterized protein</fullName>
    </submittedName>
</protein>
<comment type="caution">
    <text evidence="1">The sequence shown here is derived from an EMBL/GenBank/DDBJ whole genome shotgun (WGS) entry which is preliminary data.</text>
</comment>
<evidence type="ECO:0000313" key="2">
    <source>
        <dbReference type="Proteomes" id="UP000793456"/>
    </source>
</evidence>
<keyword evidence="2" id="KW-1185">Reference proteome</keyword>
<sequence length="247" mass="27358">MCRRYYCHNCVCVHNEAAAGNIRTLGLDNAGKTTILKKFNGEGRQHHLPDTGLQHQDGGAQRRFRQTRMSAWKKESSVNNFKTFSAITSLNLSCKRSSSTQRVTYESLAPQPAESDFSTNVTFTGFSGSVHLVTVMLNTNSSVCVSSRFKLNIWDVGGQKSLRSYWKNYFESTDGLRLAGATLLVFANKQDLPGALSKEAIREALALDKIKSHHWCIIGCSAVTGENLLTGVDWLLDDIAARIFTTD</sequence>
<evidence type="ECO:0000313" key="1">
    <source>
        <dbReference type="EMBL" id="TMS02066.1"/>
    </source>
</evidence>
<name>A0ACD3Q4I6_LARCR</name>
<gene>
    <name evidence="1" type="ORF">E3U43_007606</name>
</gene>
<proteinExistence type="predicted"/>